<keyword evidence="3" id="KW-1185">Reference proteome</keyword>
<dbReference type="PANTHER" id="PTHR33116:SF78">
    <property type="entry name" value="OS12G0587133 PROTEIN"/>
    <property type="match status" value="1"/>
</dbReference>
<proteinExistence type="predicted"/>
<gene>
    <name evidence="2" type="ORF">RND81_10G048700</name>
</gene>
<dbReference type="Proteomes" id="UP001443914">
    <property type="component" value="Unassembled WGS sequence"/>
</dbReference>
<sequence length="330" mass="37307">MACISTPYYSVGINGGQFGYFQGDVNSVQAIVGCLRRFSDISGLEPSLEETNIFFGGVPAGVQVRLMALTGFSKSTLPIRYLGVPLAGGRMTVKMFDSLMDKLFKSVHHWSSLFISHSGKIQLINSVFLGTLIYWCSVFLLPKEVVHRVNKLCSSFYWGDTDSGRHIHWLRWDCFTKPRDARGVGIEEILSWNRAIFLKWFLRLICSGSCWSIWARCYLLKGGDPWGARHRAGDPRGWKDLLCLRDHLIDSAGSVAGAKRLLEDWSIGGAFRTQKAYQFFSGWVAAPRKMKCLWESMAVPKHRLVCWTSYSKKLTTVDMLQRRGLSLANK</sequence>
<protein>
    <recommendedName>
        <fullName evidence="1">Reverse transcriptase zinc-binding domain-containing protein</fullName>
    </recommendedName>
</protein>
<name>A0AAW1HY92_SAPOF</name>
<accession>A0AAW1HY92</accession>
<reference evidence="2" key="1">
    <citation type="submission" date="2024-03" db="EMBL/GenBank/DDBJ databases">
        <title>WGS assembly of Saponaria officinalis var. Norfolk2.</title>
        <authorList>
            <person name="Jenkins J."/>
            <person name="Shu S."/>
            <person name="Grimwood J."/>
            <person name="Barry K."/>
            <person name="Goodstein D."/>
            <person name="Schmutz J."/>
            <person name="Leebens-Mack J."/>
            <person name="Osbourn A."/>
        </authorList>
    </citation>
    <scope>NUCLEOTIDE SEQUENCE [LARGE SCALE GENOMIC DNA]</scope>
    <source>
        <strain evidence="2">JIC</strain>
    </source>
</reference>
<evidence type="ECO:0000313" key="3">
    <source>
        <dbReference type="Proteomes" id="UP001443914"/>
    </source>
</evidence>
<dbReference type="Pfam" id="PF13966">
    <property type="entry name" value="zf-RVT"/>
    <property type="match status" value="1"/>
</dbReference>
<dbReference type="EMBL" id="JBDFQZ010000010">
    <property type="protein sequence ID" value="KAK9682080.1"/>
    <property type="molecule type" value="Genomic_DNA"/>
</dbReference>
<organism evidence="2 3">
    <name type="scientific">Saponaria officinalis</name>
    <name type="common">Common soapwort</name>
    <name type="synonym">Lychnis saponaria</name>
    <dbReference type="NCBI Taxonomy" id="3572"/>
    <lineage>
        <taxon>Eukaryota</taxon>
        <taxon>Viridiplantae</taxon>
        <taxon>Streptophyta</taxon>
        <taxon>Embryophyta</taxon>
        <taxon>Tracheophyta</taxon>
        <taxon>Spermatophyta</taxon>
        <taxon>Magnoliopsida</taxon>
        <taxon>eudicotyledons</taxon>
        <taxon>Gunneridae</taxon>
        <taxon>Pentapetalae</taxon>
        <taxon>Caryophyllales</taxon>
        <taxon>Caryophyllaceae</taxon>
        <taxon>Caryophylleae</taxon>
        <taxon>Saponaria</taxon>
    </lineage>
</organism>
<dbReference type="PANTHER" id="PTHR33116">
    <property type="entry name" value="REVERSE TRANSCRIPTASE ZINC-BINDING DOMAIN-CONTAINING PROTEIN-RELATED-RELATED"/>
    <property type="match status" value="1"/>
</dbReference>
<evidence type="ECO:0000313" key="2">
    <source>
        <dbReference type="EMBL" id="KAK9682080.1"/>
    </source>
</evidence>
<feature type="domain" description="Reverse transcriptase zinc-binding" evidence="1">
    <location>
        <begin position="271"/>
        <end position="328"/>
    </location>
</feature>
<dbReference type="AlphaFoldDB" id="A0AAW1HY92"/>
<evidence type="ECO:0000259" key="1">
    <source>
        <dbReference type="Pfam" id="PF13966"/>
    </source>
</evidence>
<comment type="caution">
    <text evidence="2">The sequence shown here is derived from an EMBL/GenBank/DDBJ whole genome shotgun (WGS) entry which is preliminary data.</text>
</comment>
<dbReference type="InterPro" id="IPR026960">
    <property type="entry name" value="RVT-Znf"/>
</dbReference>